<comment type="subcellular location">
    <subcellularLocation>
        <location evidence="1">Cell membrane</location>
        <topology evidence="1">Multi-pass membrane protein</topology>
    </subcellularLocation>
</comment>
<evidence type="ECO:0000256" key="1">
    <source>
        <dbReference type="ARBA" id="ARBA00004651"/>
    </source>
</evidence>
<dbReference type="STRING" id="68895.RR42_s0311"/>
<evidence type="ECO:0000256" key="5">
    <source>
        <dbReference type="ARBA" id="ARBA00022989"/>
    </source>
</evidence>
<keyword evidence="4 7" id="KW-0812">Transmembrane</keyword>
<organism evidence="8 9">
    <name type="scientific">Cupriavidus basilensis</name>
    <dbReference type="NCBI Taxonomy" id="68895"/>
    <lineage>
        <taxon>Bacteria</taxon>
        <taxon>Pseudomonadati</taxon>
        <taxon>Pseudomonadota</taxon>
        <taxon>Betaproteobacteria</taxon>
        <taxon>Burkholderiales</taxon>
        <taxon>Burkholderiaceae</taxon>
        <taxon>Cupriavidus</taxon>
    </lineage>
</organism>
<dbReference type="InterPro" id="IPR051907">
    <property type="entry name" value="DoxX-like_oxidoreductase"/>
</dbReference>
<dbReference type="PANTHER" id="PTHR33452">
    <property type="entry name" value="OXIDOREDUCTASE CATD-RELATED"/>
    <property type="match status" value="1"/>
</dbReference>
<evidence type="ECO:0000313" key="9">
    <source>
        <dbReference type="Proteomes" id="UP000031843"/>
    </source>
</evidence>
<accession>A0A0C4Y8X8</accession>
<feature type="transmembrane region" description="Helical" evidence="7">
    <location>
        <begin position="60"/>
        <end position="80"/>
    </location>
</feature>
<dbReference type="AlphaFoldDB" id="A0A0C4Y8X8"/>
<evidence type="ECO:0000256" key="4">
    <source>
        <dbReference type="ARBA" id="ARBA00022692"/>
    </source>
</evidence>
<gene>
    <name evidence="8" type="ORF">RR42_s0311</name>
</gene>
<dbReference type="RefSeq" id="WP_043353114.1">
    <property type="nucleotide sequence ID" value="NZ_CP010537.1"/>
</dbReference>
<feature type="transmembrane region" description="Helical" evidence="7">
    <location>
        <begin position="113"/>
        <end position="134"/>
    </location>
</feature>
<keyword evidence="3" id="KW-1003">Cell membrane</keyword>
<dbReference type="Proteomes" id="UP000031843">
    <property type="component" value="Chromosome secondary"/>
</dbReference>
<proteinExistence type="inferred from homology"/>
<dbReference type="EMBL" id="CP010537">
    <property type="protein sequence ID" value="AJG21907.1"/>
    <property type="molecule type" value="Genomic_DNA"/>
</dbReference>
<evidence type="ECO:0000256" key="2">
    <source>
        <dbReference type="ARBA" id="ARBA00006679"/>
    </source>
</evidence>
<dbReference type="GO" id="GO:0005886">
    <property type="term" value="C:plasma membrane"/>
    <property type="evidence" value="ECO:0007669"/>
    <property type="project" value="UniProtKB-SubCell"/>
</dbReference>
<sequence>MSQAAQLNAQTNAHADTPAAAGVAVLGRVLISAIFLLSGASKLAAPAAMIGYIQSVGLPLPQVALAIAIAVEVVGGIALVLGYRTRLVAAILAVFSVATALAFHANLADQNQFIHFFKNIAMAGGLLQIVVYGAGRFSLDARRGNA</sequence>
<keyword evidence="5 7" id="KW-1133">Transmembrane helix</keyword>
<name>A0A0C4Y8X8_9BURK</name>
<evidence type="ECO:0000256" key="6">
    <source>
        <dbReference type="ARBA" id="ARBA00023136"/>
    </source>
</evidence>
<dbReference type="OrthoDB" id="9792760at2"/>
<feature type="transmembrane region" description="Helical" evidence="7">
    <location>
        <begin position="20"/>
        <end position="40"/>
    </location>
</feature>
<feature type="transmembrane region" description="Helical" evidence="7">
    <location>
        <begin position="87"/>
        <end position="107"/>
    </location>
</feature>
<comment type="similarity">
    <text evidence="2">Belongs to the DoxX family.</text>
</comment>
<protein>
    <submittedName>
        <fullName evidence="8">Putative membrane protein</fullName>
    </submittedName>
</protein>
<dbReference type="KEGG" id="cbw:RR42_s0311"/>
<keyword evidence="9" id="KW-1185">Reference proteome</keyword>
<evidence type="ECO:0000256" key="3">
    <source>
        <dbReference type="ARBA" id="ARBA00022475"/>
    </source>
</evidence>
<dbReference type="InterPro" id="IPR032808">
    <property type="entry name" value="DoxX"/>
</dbReference>
<evidence type="ECO:0000256" key="7">
    <source>
        <dbReference type="SAM" id="Phobius"/>
    </source>
</evidence>
<keyword evidence="6 7" id="KW-0472">Membrane</keyword>
<evidence type="ECO:0000313" key="8">
    <source>
        <dbReference type="EMBL" id="AJG21907.1"/>
    </source>
</evidence>
<dbReference type="PANTHER" id="PTHR33452:SF1">
    <property type="entry name" value="INNER MEMBRANE PROTEIN YPHA-RELATED"/>
    <property type="match status" value="1"/>
</dbReference>
<dbReference type="Pfam" id="PF07681">
    <property type="entry name" value="DoxX"/>
    <property type="match status" value="1"/>
</dbReference>
<reference evidence="8 9" key="1">
    <citation type="journal article" date="2015" name="Genome Announc.">
        <title>Complete Genome Sequence of Cupriavidus basilensis 4G11, Isolated from the Oak Ridge Field Research Center Site.</title>
        <authorList>
            <person name="Ray J."/>
            <person name="Waters R.J."/>
            <person name="Skerker J.M."/>
            <person name="Kuehl J.V."/>
            <person name="Price M.N."/>
            <person name="Huang J."/>
            <person name="Chakraborty R."/>
            <person name="Arkin A.P."/>
            <person name="Deutschbauer A."/>
        </authorList>
    </citation>
    <scope>NUCLEOTIDE SEQUENCE [LARGE SCALE GENOMIC DNA]</scope>
    <source>
        <strain evidence="8">4G11</strain>
    </source>
</reference>